<dbReference type="Proteomes" id="UP001589691">
    <property type="component" value="Unassembled WGS sequence"/>
</dbReference>
<proteinExistence type="predicted"/>
<dbReference type="SUPFAM" id="SSF55729">
    <property type="entry name" value="Acyl-CoA N-acyltransferases (Nat)"/>
    <property type="match status" value="1"/>
</dbReference>
<dbReference type="EMBL" id="JBHLZY010000025">
    <property type="protein sequence ID" value="MFB9770300.1"/>
    <property type="molecule type" value="Genomic_DNA"/>
</dbReference>
<dbReference type="Pfam" id="PF13673">
    <property type="entry name" value="Acetyltransf_10"/>
    <property type="match status" value="1"/>
</dbReference>
<evidence type="ECO:0000313" key="2">
    <source>
        <dbReference type="EMBL" id="MFB9770300.1"/>
    </source>
</evidence>
<dbReference type="InterPro" id="IPR016181">
    <property type="entry name" value="Acyl_CoA_acyltransferase"/>
</dbReference>
<dbReference type="PANTHER" id="PTHR13355:SF11">
    <property type="entry name" value="GLUCOSAMINE 6-PHOSPHATE N-ACETYLTRANSFERASE"/>
    <property type="match status" value="1"/>
</dbReference>
<dbReference type="CDD" id="cd04301">
    <property type="entry name" value="NAT_SF"/>
    <property type="match status" value="1"/>
</dbReference>
<evidence type="ECO:0000313" key="3">
    <source>
        <dbReference type="Proteomes" id="UP001589691"/>
    </source>
</evidence>
<gene>
    <name evidence="2" type="ORF">ACFFLI_10545</name>
</gene>
<dbReference type="InterPro" id="IPR000182">
    <property type="entry name" value="GNAT_dom"/>
</dbReference>
<comment type="caution">
    <text evidence="2">The sequence shown here is derived from an EMBL/GenBank/DDBJ whole genome shotgun (WGS) entry which is preliminary data.</text>
</comment>
<evidence type="ECO:0000259" key="1">
    <source>
        <dbReference type="PROSITE" id="PS51186"/>
    </source>
</evidence>
<dbReference type="RefSeq" id="WP_137642748.1">
    <property type="nucleotide sequence ID" value="NZ_BJEA01000010.1"/>
</dbReference>
<feature type="domain" description="N-acetyltransferase" evidence="1">
    <location>
        <begin position="1"/>
        <end position="144"/>
    </location>
</feature>
<reference evidence="2 3" key="1">
    <citation type="submission" date="2024-09" db="EMBL/GenBank/DDBJ databases">
        <authorList>
            <person name="Sun Q."/>
            <person name="Mori K."/>
        </authorList>
    </citation>
    <scope>NUCLEOTIDE SEQUENCE [LARGE SCALE GENOMIC DNA]</scope>
    <source>
        <strain evidence="2 3">TBRC 4576</strain>
    </source>
</reference>
<protein>
    <submittedName>
        <fullName evidence="2">GNAT family N-acetyltransferase</fullName>
    </submittedName>
</protein>
<dbReference type="PANTHER" id="PTHR13355">
    <property type="entry name" value="GLUCOSAMINE 6-PHOSPHATE N-ACETYLTRANSFERASE"/>
    <property type="match status" value="1"/>
</dbReference>
<keyword evidence="3" id="KW-1185">Reference proteome</keyword>
<organism evidence="2 3">
    <name type="scientific">Lactiplantibacillus modestisalitolerans</name>
    <dbReference type="NCBI Taxonomy" id="1457219"/>
    <lineage>
        <taxon>Bacteria</taxon>
        <taxon>Bacillati</taxon>
        <taxon>Bacillota</taxon>
        <taxon>Bacilli</taxon>
        <taxon>Lactobacillales</taxon>
        <taxon>Lactobacillaceae</taxon>
        <taxon>Lactiplantibacillus</taxon>
    </lineage>
</organism>
<name>A0ABV5WVX0_9LACO</name>
<dbReference type="PROSITE" id="PS51186">
    <property type="entry name" value="GNAT"/>
    <property type="match status" value="1"/>
</dbReference>
<sequence length="144" mass="16097">MKIEKSNQTTSAVYRDALAIRRAVFIDEQGIAPEDELDQVTAATWHYVAYDDQNQPVATARITPEGPGSWHVQRVATLKTARGHGYARQLLAQIALDARAANTQRLVLGAQVTAQSFYQQLGFQAVGPEFMEAGLRHQQMQRRF</sequence>
<accession>A0ABV5WVX0</accession>
<dbReference type="InterPro" id="IPR039143">
    <property type="entry name" value="GNPNAT1-like"/>
</dbReference>
<dbReference type="Gene3D" id="3.40.630.30">
    <property type="match status" value="1"/>
</dbReference>